<dbReference type="InterPro" id="IPR017578">
    <property type="entry name" value="Ribazole_CobC"/>
</dbReference>
<dbReference type="RefSeq" id="WP_145673319.1">
    <property type="nucleotide sequence ID" value="NZ_VIWO01000009.1"/>
</dbReference>
<evidence type="ECO:0000313" key="2">
    <source>
        <dbReference type="EMBL" id="TWF35311.1"/>
    </source>
</evidence>
<dbReference type="OrthoDB" id="9782128at2"/>
<proteinExistence type="predicted"/>
<evidence type="ECO:0000313" key="3">
    <source>
        <dbReference type="Proteomes" id="UP000320811"/>
    </source>
</evidence>
<dbReference type="GO" id="GO:0005737">
    <property type="term" value="C:cytoplasm"/>
    <property type="evidence" value="ECO:0007669"/>
    <property type="project" value="TreeGrafter"/>
</dbReference>
<sequence>MEIYLIRHTETILPKGICYGQTDVSLQEPFLDQFSKIISHVSPSNALVYSSPLKRCALLADAFSSYNGQYSQVITDNRLMEINFGSWEMKQWDEISQQELNKWMADFVNEKPLGGECFRDMDQRVKGFFDEKIFSGTEENNTIVIVTHAGVIRSILCQVLEIPLQNAFSIQIDYGSITKIRIDKKSCFQSIGYINQVVR</sequence>
<dbReference type="PANTHER" id="PTHR48100:SF59">
    <property type="entry name" value="ADENOSYLCOBALAMIN_ALPHA-RIBAZOLE PHOSPHATASE"/>
    <property type="match status" value="1"/>
</dbReference>
<dbReference type="GO" id="GO:0009236">
    <property type="term" value="P:cobalamin biosynthetic process"/>
    <property type="evidence" value="ECO:0007669"/>
    <property type="project" value="UniProtKB-UniRule"/>
</dbReference>
<dbReference type="CDD" id="cd07067">
    <property type="entry name" value="HP_PGM_like"/>
    <property type="match status" value="1"/>
</dbReference>
<evidence type="ECO:0000256" key="1">
    <source>
        <dbReference type="NCBIfam" id="TIGR03162"/>
    </source>
</evidence>
<dbReference type="PANTHER" id="PTHR48100">
    <property type="entry name" value="BROAD-SPECIFICITY PHOSPHATASE YOR283W-RELATED"/>
    <property type="match status" value="1"/>
</dbReference>
<comment type="caution">
    <text evidence="2">The sequence shown here is derived from an EMBL/GenBank/DDBJ whole genome shotgun (WGS) entry which is preliminary data.</text>
</comment>
<dbReference type="Proteomes" id="UP000320811">
    <property type="component" value="Unassembled WGS sequence"/>
</dbReference>
<dbReference type="GO" id="GO:0043755">
    <property type="term" value="F:alpha-ribazole phosphatase activity"/>
    <property type="evidence" value="ECO:0007669"/>
    <property type="project" value="UniProtKB-UniRule"/>
</dbReference>
<name>A0A561PB03_9BACT</name>
<dbReference type="InterPro" id="IPR029033">
    <property type="entry name" value="His_PPase_superfam"/>
</dbReference>
<organism evidence="2 3">
    <name type="scientific">Chitinophaga polysaccharea</name>
    <dbReference type="NCBI Taxonomy" id="1293035"/>
    <lineage>
        <taxon>Bacteria</taxon>
        <taxon>Pseudomonadati</taxon>
        <taxon>Bacteroidota</taxon>
        <taxon>Chitinophagia</taxon>
        <taxon>Chitinophagales</taxon>
        <taxon>Chitinophagaceae</taxon>
        <taxon>Chitinophaga</taxon>
    </lineage>
</organism>
<dbReference type="EC" id="3.1.3.73" evidence="1"/>
<dbReference type="NCBIfam" id="TIGR03162">
    <property type="entry name" value="ribazole_cobC"/>
    <property type="match status" value="1"/>
</dbReference>
<dbReference type="InterPro" id="IPR050275">
    <property type="entry name" value="PGM_Phosphatase"/>
</dbReference>
<dbReference type="AlphaFoldDB" id="A0A561PB03"/>
<dbReference type="SUPFAM" id="SSF53254">
    <property type="entry name" value="Phosphoglycerate mutase-like"/>
    <property type="match status" value="1"/>
</dbReference>
<protein>
    <recommendedName>
        <fullName evidence="1">Alpha-ribazole phosphatase</fullName>
        <ecNumber evidence="1">3.1.3.73</ecNumber>
    </recommendedName>
</protein>
<accession>A0A561PB03</accession>
<dbReference type="Gene3D" id="3.40.50.1240">
    <property type="entry name" value="Phosphoglycerate mutase-like"/>
    <property type="match status" value="1"/>
</dbReference>
<gene>
    <name evidence="2" type="ORF">FHW36_109100</name>
</gene>
<dbReference type="SMART" id="SM00855">
    <property type="entry name" value="PGAM"/>
    <property type="match status" value="1"/>
</dbReference>
<reference evidence="2 3" key="1">
    <citation type="submission" date="2019-06" db="EMBL/GenBank/DDBJ databases">
        <title>Sorghum-associated microbial communities from plants grown in Nebraska, USA.</title>
        <authorList>
            <person name="Schachtman D."/>
        </authorList>
    </citation>
    <scope>NUCLEOTIDE SEQUENCE [LARGE SCALE GENOMIC DNA]</scope>
    <source>
        <strain evidence="2 3">1209</strain>
    </source>
</reference>
<dbReference type="InterPro" id="IPR013078">
    <property type="entry name" value="His_Pase_superF_clade-1"/>
</dbReference>
<dbReference type="EMBL" id="VIWO01000009">
    <property type="protein sequence ID" value="TWF35311.1"/>
    <property type="molecule type" value="Genomic_DNA"/>
</dbReference>
<dbReference type="Pfam" id="PF00300">
    <property type="entry name" value="His_Phos_1"/>
    <property type="match status" value="1"/>
</dbReference>
<keyword evidence="3" id="KW-1185">Reference proteome</keyword>